<protein>
    <recommendedName>
        <fullName evidence="4">Integral membrane protein</fullName>
    </recommendedName>
</protein>
<feature type="transmembrane region" description="Helical" evidence="1">
    <location>
        <begin position="68"/>
        <end position="86"/>
    </location>
</feature>
<gene>
    <name evidence="2" type="ORF">NUH29_09370</name>
</gene>
<keyword evidence="1" id="KW-0472">Membrane</keyword>
<feature type="transmembrane region" description="Helical" evidence="1">
    <location>
        <begin position="98"/>
        <end position="116"/>
    </location>
</feature>
<evidence type="ECO:0008006" key="4">
    <source>
        <dbReference type="Google" id="ProtNLM"/>
    </source>
</evidence>
<dbReference type="RefSeq" id="WP_258798828.1">
    <property type="nucleotide sequence ID" value="NZ_JANTHX010000007.1"/>
</dbReference>
<reference evidence="2 3" key="1">
    <citation type="submission" date="2022-08" db="EMBL/GenBank/DDBJ databases">
        <authorList>
            <person name="Li F."/>
        </authorList>
    </citation>
    <scope>NUCLEOTIDE SEQUENCE [LARGE SCALE GENOMIC DNA]</scope>
    <source>
        <strain evidence="2 3">10F1B-8-1</strain>
    </source>
</reference>
<comment type="caution">
    <text evidence="2">The sequence shown here is derived from an EMBL/GenBank/DDBJ whole genome shotgun (WGS) entry which is preliminary data.</text>
</comment>
<organism evidence="2 3">
    <name type="scientific">Protaetiibacter mangrovi</name>
    <dbReference type="NCBI Taxonomy" id="2970926"/>
    <lineage>
        <taxon>Bacteria</taxon>
        <taxon>Bacillati</taxon>
        <taxon>Actinomycetota</taxon>
        <taxon>Actinomycetes</taxon>
        <taxon>Micrococcales</taxon>
        <taxon>Microbacteriaceae</taxon>
        <taxon>Protaetiibacter</taxon>
    </lineage>
</organism>
<keyword evidence="3" id="KW-1185">Reference proteome</keyword>
<evidence type="ECO:0000313" key="3">
    <source>
        <dbReference type="Proteomes" id="UP001205337"/>
    </source>
</evidence>
<feature type="transmembrane region" description="Helical" evidence="1">
    <location>
        <begin position="6"/>
        <end position="25"/>
    </location>
</feature>
<keyword evidence="1" id="KW-1133">Transmembrane helix</keyword>
<proteinExistence type="predicted"/>
<dbReference type="Proteomes" id="UP001205337">
    <property type="component" value="Unassembled WGS sequence"/>
</dbReference>
<keyword evidence="1" id="KW-0812">Transmembrane</keyword>
<dbReference type="EMBL" id="JANTHX010000007">
    <property type="protein sequence ID" value="MCS0499756.1"/>
    <property type="molecule type" value="Genomic_DNA"/>
</dbReference>
<evidence type="ECO:0000256" key="1">
    <source>
        <dbReference type="SAM" id="Phobius"/>
    </source>
</evidence>
<name>A0ABT1ZGD0_9MICO</name>
<evidence type="ECO:0000313" key="2">
    <source>
        <dbReference type="EMBL" id="MCS0499756.1"/>
    </source>
</evidence>
<feature type="transmembrane region" description="Helical" evidence="1">
    <location>
        <begin position="32"/>
        <end position="56"/>
    </location>
</feature>
<sequence length="117" mass="12312">MDILHSILFTAHMLGLAAVIGTFFVQMRKDDGFAVGVILAGAITQVVSGVGLVGVAQAGDHDLNMIKITVKLVIALVVLVAAILAFVAQRRGGRVKPWFHTAGGLAIVNVVVAVFWH</sequence>
<accession>A0ABT1ZGD0</accession>